<name>A0A9P8GBF1_AURME</name>
<protein>
    <submittedName>
        <fullName evidence="2">Uncharacterized protein</fullName>
    </submittedName>
</protein>
<sequence>MMPEDLPYHRKKHFKDDTFGPAFFPSQKRVKHSEDQPQGIAKHHAPLADFAETTTRPLSPDGDVAIDEEALVKFRSHIVPSCDDDPSDDFSHDGSHNDNQPRGKPPGAKQVVEPLESREGHSQAHARHQTRRDDQHNTNNKDQTAALPYASPLPVFNHQRGSYVIRSGSSMPTYQPFRGLQSAQPLDSMTLNPRVGMAVEGGKLYLAQTLHHYYRKHIHCSHHGPEDGRPGHHRAARKVHETGKVYRVWFCASQPKEEGHRIDNTDYIELAIAQLDRVLFDRILHEMIRQLRSRNCQPVARHHSPQPDDFDYHALLQYVDWQRVDKTVFKEILLD</sequence>
<proteinExistence type="predicted"/>
<evidence type="ECO:0000256" key="1">
    <source>
        <dbReference type="SAM" id="MobiDB-lite"/>
    </source>
</evidence>
<gene>
    <name evidence="2" type="ORF">KCV03_g7770</name>
</gene>
<reference evidence="2" key="2">
    <citation type="submission" date="2021-08" db="EMBL/GenBank/DDBJ databases">
        <authorList>
            <person name="Gostincar C."/>
            <person name="Sun X."/>
            <person name="Song Z."/>
            <person name="Gunde-Cimerman N."/>
        </authorList>
    </citation>
    <scope>NUCLEOTIDE SEQUENCE</scope>
    <source>
        <strain evidence="2">EXF-8016</strain>
    </source>
</reference>
<dbReference type="AlphaFoldDB" id="A0A9P8GBF1"/>
<accession>A0A9P8GBF1</accession>
<feature type="region of interest" description="Disordered" evidence="1">
    <location>
        <begin position="1"/>
        <end position="64"/>
    </location>
</feature>
<dbReference type="EMBL" id="JAHFYH010000067">
    <property type="protein sequence ID" value="KAH0216051.1"/>
    <property type="molecule type" value="Genomic_DNA"/>
</dbReference>
<dbReference type="Proteomes" id="UP000767238">
    <property type="component" value="Unassembled WGS sequence"/>
</dbReference>
<reference evidence="2" key="1">
    <citation type="journal article" date="2021" name="J Fungi (Basel)">
        <title>Virulence traits and population genomics of the black yeast Aureobasidium melanogenum.</title>
        <authorList>
            <person name="Cernosa A."/>
            <person name="Sun X."/>
            <person name="Gostincar C."/>
            <person name="Fang C."/>
            <person name="Gunde-Cimerman N."/>
            <person name="Song Z."/>
        </authorList>
    </citation>
    <scope>NUCLEOTIDE SEQUENCE</scope>
    <source>
        <strain evidence="2">EXF-8016</strain>
    </source>
</reference>
<feature type="non-terminal residue" evidence="2">
    <location>
        <position position="335"/>
    </location>
</feature>
<evidence type="ECO:0000313" key="2">
    <source>
        <dbReference type="EMBL" id="KAH0216051.1"/>
    </source>
</evidence>
<evidence type="ECO:0000313" key="3">
    <source>
        <dbReference type="Proteomes" id="UP000767238"/>
    </source>
</evidence>
<comment type="caution">
    <text evidence="2">The sequence shown here is derived from an EMBL/GenBank/DDBJ whole genome shotgun (WGS) entry which is preliminary data.</text>
</comment>
<dbReference type="OrthoDB" id="3904404at2759"/>
<organism evidence="2 3">
    <name type="scientific">Aureobasidium melanogenum</name>
    <name type="common">Aureobasidium pullulans var. melanogenum</name>
    <dbReference type="NCBI Taxonomy" id="46634"/>
    <lineage>
        <taxon>Eukaryota</taxon>
        <taxon>Fungi</taxon>
        <taxon>Dikarya</taxon>
        <taxon>Ascomycota</taxon>
        <taxon>Pezizomycotina</taxon>
        <taxon>Dothideomycetes</taxon>
        <taxon>Dothideomycetidae</taxon>
        <taxon>Dothideales</taxon>
        <taxon>Saccotheciaceae</taxon>
        <taxon>Aureobasidium</taxon>
    </lineage>
</organism>
<feature type="compositionally biased region" description="Basic and acidic residues" evidence="1">
    <location>
        <begin position="89"/>
        <end position="101"/>
    </location>
</feature>
<feature type="region of interest" description="Disordered" evidence="1">
    <location>
        <begin position="79"/>
        <end position="147"/>
    </location>
</feature>